<evidence type="ECO:0000313" key="4">
    <source>
        <dbReference type="EMBL" id="GAC34222.1"/>
    </source>
</evidence>
<comment type="caution">
    <text evidence="4">The sequence shown here is derived from an EMBL/GenBank/DDBJ whole genome shotgun (WGS) entry which is preliminary data.</text>
</comment>
<evidence type="ECO:0000259" key="3">
    <source>
        <dbReference type="Pfam" id="PF25963"/>
    </source>
</evidence>
<keyword evidence="5" id="KW-1185">Reference proteome</keyword>
<dbReference type="InterPro" id="IPR050739">
    <property type="entry name" value="MFP"/>
</dbReference>
<gene>
    <name evidence="4" type="primary">emrA</name>
    <name evidence="4" type="ORF">GPLA_3333</name>
</gene>
<dbReference type="EMBL" id="BAER01000096">
    <property type="protein sequence ID" value="GAC34222.1"/>
    <property type="molecule type" value="Genomic_DNA"/>
</dbReference>
<feature type="domain" description="Multidrug resistance protein MdtA-like barrel-sandwich hybrid" evidence="2">
    <location>
        <begin position="49"/>
        <end position="243"/>
    </location>
</feature>
<dbReference type="SUPFAM" id="SSF111369">
    <property type="entry name" value="HlyD-like secretion proteins"/>
    <property type="match status" value="2"/>
</dbReference>
<dbReference type="OrthoDB" id="8958519at2"/>
<dbReference type="PANTHER" id="PTHR30386:SF24">
    <property type="entry name" value="MULTIDRUG RESISTANCE EFFLUX PUMP"/>
    <property type="match status" value="1"/>
</dbReference>
<dbReference type="PANTHER" id="PTHR30386">
    <property type="entry name" value="MEMBRANE FUSION SUBUNIT OF EMRAB-TOLC MULTIDRUG EFFLUX PUMP"/>
    <property type="match status" value="1"/>
</dbReference>
<feature type="domain" description="p-hydroxybenzoic acid efflux pump subunit AaeA-like beta-barrel" evidence="3">
    <location>
        <begin position="248"/>
        <end position="340"/>
    </location>
</feature>
<dbReference type="Gene3D" id="2.40.50.100">
    <property type="match status" value="1"/>
</dbReference>
<dbReference type="RefSeq" id="WP_007105988.1">
    <property type="nucleotide sequence ID" value="NZ_BAER01000096.1"/>
</dbReference>
<name>K6ZVA5_9ALTE</name>
<comment type="similarity">
    <text evidence="1">Belongs to the membrane fusion protein (MFP) (TC 8.A.1) family.</text>
</comment>
<accession>K6ZVA5</accession>
<dbReference type="InterPro" id="IPR058625">
    <property type="entry name" value="MdtA-like_BSH"/>
</dbReference>
<reference evidence="5" key="1">
    <citation type="journal article" date="2014" name="Environ. Microbiol.">
        <title>Comparative genomics of the marine bacterial genus Glaciecola reveals the high degree of genomic diversity and genomic characteristic for cold adaptation.</title>
        <authorList>
            <person name="Qin Q.L."/>
            <person name="Xie B.B."/>
            <person name="Yu Y."/>
            <person name="Shu Y.L."/>
            <person name="Rong J.C."/>
            <person name="Zhang Y.J."/>
            <person name="Zhao D.L."/>
            <person name="Chen X.L."/>
            <person name="Zhang X.Y."/>
            <person name="Chen B."/>
            <person name="Zhou B.C."/>
            <person name="Zhang Y.Z."/>
        </authorList>
    </citation>
    <scope>NUCLEOTIDE SEQUENCE [LARGE SCALE GENOMIC DNA]</scope>
    <source>
        <strain evidence="5">LMG 21857</strain>
    </source>
</reference>
<protein>
    <submittedName>
        <fullName evidence="4">Multidrug resistance protein A</fullName>
    </submittedName>
</protein>
<sequence length="348" mass="36369">MALPTPIKLTVATVCIALAIGCIAYINQPDSSSASQSTNDAYVQADFSAVGAKISGTITDVLIAENQPVHKGDLLVAIDDKDFVLTVAAGKAKVGSAQATLASFEAQLTQQQAEILRAEATFNANQASVTLAKADQTRFSNLADDGSGSVQARQQANAKLAIEQSNLTKSLAQISFAKQQLKVLSANVDNAVAALALARADLNTQQLKLSYSKVYSPIDGVIGRKTARVGEFVSTGKPLAVIVPTSAIYISANYRETQLANVQPGQSVDIEVDALPGVNLSGKVESLGPASGVSYSAIAPHNATGNFTKIVQRLPVRISIDMTQKNASKLRVGMSVTPTINTANSEKI</sequence>
<dbReference type="GO" id="GO:0055085">
    <property type="term" value="P:transmembrane transport"/>
    <property type="evidence" value="ECO:0007669"/>
    <property type="project" value="InterPro"/>
</dbReference>
<dbReference type="STRING" id="1129793.GPLA_3333"/>
<evidence type="ECO:0000259" key="2">
    <source>
        <dbReference type="Pfam" id="PF25917"/>
    </source>
</evidence>
<evidence type="ECO:0000256" key="1">
    <source>
        <dbReference type="ARBA" id="ARBA00009477"/>
    </source>
</evidence>
<evidence type="ECO:0000313" key="5">
    <source>
        <dbReference type="Proteomes" id="UP000006322"/>
    </source>
</evidence>
<dbReference type="Proteomes" id="UP000006322">
    <property type="component" value="Unassembled WGS sequence"/>
</dbReference>
<dbReference type="AlphaFoldDB" id="K6ZVA5"/>
<proteinExistence type="inferred from homology"/>
<dbReference type="Gene3D" id="2.40.30.170">
    <property type="match status" value="1"/>
</dbReference>
<dbReference type="InterPro" id="IPR058634">
    <property type="entry name" value="AaeA-lik-b-barrel"/>
</dbReference>
<organism evidence="4 5">
    <name type="scientific">Paraglaciecola polaris LMG 21857</name>
    <dbReference type="NCBI Taxonomy" id="1129793"/>
    <lineage>
        <taxon>Bacteria</taxon>
        <taxon>Pseudomonadati</taxon>
        <taxon>Pseudomonadota</taxon>
        <taxon>Gammaproteobacteria</taxon>
        <taxon>Alteromonadales</taxon>
        <taxon>Alteromonadaceae</taxon>
        <taxon>Paraglaciecola</taxon>
    </lineage>
</organism>
<dbReference type="Pfam" id="PF25917">
    <property type="entry name" value="BSH_RND"/>
    <property type="match status" value="1"/>
</dbReference>
<dbReference type="Pfam" id="PF25963">
    <property type="entry name" value="Beta-barrel_AAEA"/>
    <property type="match status" value="1"/>
</dbReference>